<keyword evidence="5" id="KW-0808">Transferase</keyword>
<keyword evidence="6 11" id="KW-0812">Transmembrane</keyword>
<dbReference type="Pfam" id="PF08521">
    <property type="entry name" value="2CSK_N"/>
    <property type="match status" value="1"/>
</dbReference>
<dbReference type="Proteomes" id="UP000231516">
    <property type="component" value="Unassembled WGS sequence"/>
</dbReference>
<proteinExistence type="predicted"/>
<dbReference type="InterPro" id="IPR003594">
    <property type="entry name" value="HATPase_dom"/>
</dbReference>
<evidence type="ECO:0000256" key="6">
    <source>
        <dbReference type="ARBA" id="ARBA00022692"/>
    </source>
</evidence>
<keyword evidence="10 11" id="KW-0472">Membrane</keyword>
<dbReference type="PANTHER" id="PTHR45436:SF1">
    <property type="entry name" value="SENSOR PROTEIN QSEC"/>
    <property type="match status" value="1"/>
</dbReference>
<evidence type="ECO:0000256" key="8">
    <source>
        <dbReference type="ARBA" id="ARBA00022989"/>
    </source>
</evidence>
<dbReference type="SUPFAM" id="SSF47384">
    <property type="entry name" value="Homodimeric domain of signal transducing histidine kinase"/>
    <property type="match status" value="1"/>
</dbReference>
<dbReference type="OrthoDB" id="913606at2"/>
<dbReference type="CDD" id="cd00082">
    <property type="entry name" value="HisKA"/>
    <property type="match status" value="1"/>
</dbReference>
<reference evidence="14 15" key="1">
    <citation type="submission" date="2016-08" db="EMBL/GenBank/DDBJ databases">
        <title>Draft genome of Amylibacter sp. strain 4G11.</title>
        <authorList>
            <person name="Wong S.-K."/>
            <person name="Hamasaki K."/>
            <person name="Yoshizawa S."/>
        </authorList>
    </citation>
    <scope>NUCLEOTIDE SEQUENCE [LARGE SCALE GENOMIC DNA]</scope>
    <source>
        <strain evidence="14 15">4G11</strain>
    </source>
</reference>
<dbReference type="InterPro" id="IPR003660">
    <property type="entry name" value="HAMP_dom"/>
</dbReference>
<dbReference type="EC" id="2.7.13.3" evidence="3"/>
<evidence type="ECO:0000256" key="4">
    <source>
        <dbReference type="ARBA" id="ARBA00022553"/>
    </source>
</evidence>
<protein>
    <recommendedName>
        <fullName evidence="3">histidine kinase</fullName>
        <ecNumber evidence="3">2.7.13.3</ecNumber>
    </recommendedName>
</protein>
<dbReference type="SUPFAM" id="SSF55874">
    <property type="entry name" value="ATPase domain of HSP90 chaperone/DNA topoisomerase II/histidine kinase"/>
    <property type="match status" value="1"/>
</dbReference>
<dbReference type="SMART" id="SM00388">
    <property type="entry name" value="HisKA"/>
    <property type="match status" value="1"/>
</dbReference>
<dbReference type="InterPro" id="IPR004358">
    <property type="entry name" value="Sig_transdc_His_kin-like_C"/>
</dbReference>
<dbReference type="Pfam" id="PF00512">
    <property type="entry name" value="HisKA"/>
    <property type="match status" value="1"/>
</dbReference>
<evidence type="ECO:0000256" key="11">
    <source>
        <dbReference type="SAM" id="Phobius"/>
    </source>
</evidence>
<comment type="caution">
    <text evidence="14">The sequence shown here is derived from an EMBL/GenBank/DDBJ whole genome shotgun (WGS) entry which is preliminary data.</text>
</comment>
<dbReference type="InterPro" id="IPR050428">
    <property type="entry name" value="TCS_sensor_his_kinase"/>
</dbReference>
<dbReference type="GO" id="GO:0000155">
    <property type="term" value="F:phosphorelay sensor kinase activity"/>
    <property type="evidence" value="ECO:0007669"/>
    <property type="project" value="InterPro"/>
</dbReference>
<feature type="domain" description="Histidine kinase" evidence="12">
    <location>
        <begin position="244"/>
        <end position="457"/>
    </location>
</feature>
<keyword evidence="15" id="KW-1185">Reference proteome</keyword>
<dbReference type="GO" id="GO:0005886">
    <property type="term" value="C:plasma membrane"/>
    <property type="evidence" value="ECO:0007669"/>
    <property type="project" value="TreeGrafter"/>
</dbReference>
<dbReference type="Pfam" id="PF02518">
    <property type="entry name" value="HATPase_c"/>
    <property type="match status" value="1"/>
</dbReference>
<dbReference type="PRINTS" id="PR00344">
    <property type="entry name" value="BCTRLSENSOR"/>
</dbReference>
<dbReference type="EMBL" id="MDGM01000007">
    <property type="protein sequence ID" value="PIB26064.1"/>
    <property type="molecule type" value="Genomic_DNA"/>
</dbReference>
<evidence type="ECO:0000256" key="9">
    <source>
        <dbReference type="ARBA" id="ARBA00023012"/>
    </source>
</evidence>
<keyword evidence="8 11" id="KW-1133">Transmembrane helix</keyword>
<dbReference type="InterPro" id="IPR003661">
    <property type="entry name" value="HisK_dim/P_dom"/>
</dbReference>
<dbReference type="InterPro" id="IPR036097">
    <property type="entry name" value="HisK_dim/P_sf"/>
</dbReference>
<organism evidence="14 15">
    <name type="scientific">Paramylibacter kogurei</name>
    <dbReference type="NCBI Taxonomy" id="1889778"/>
    <lineage>
        <taxon>Bacteria</taxon>
        <taxon>Pseudomonadati</taxon>
        <taxon>Pseudomonadota</taxon>
        <taxon>Alphaproteobacteria</taxon>
        <taxon>Rhodobacterales</taxon>
        <taxon>Paracoccaceae</taxon>
        <taxon>Paramylibacter</taxon>
    </lineage>
</organism>
<dbReference type="PROSITE" id="PS50885">
    <property type="entry name" value="HAMP"/>
    <property type="match status" value="1"/>
</dbReference>
<keyword evidence="7" id="KW-0418">Kinase</keyword>
<evidence type="ECO:0000256" key="3">
    <source>
        <dbReference type="ARBA" id="ARBA00012438"/>
    </source>
</evidence>
<dbReference type="InterPro" id="IPR005467">
    <property type="entry name" value="His_kinase_dom"/>
</dbReference>
<feature type="domain" description="HAMP" evidence="13">
    <location>
        <begin position="185"/>
        <end position="236"/>
    </location>
</feature>
<evidence type="ECO:0000313" key="15">
    <source>
        <dbReference type="Proteomes" id="UP000231516"/>
    </source>
</evidence>
<name>A0A2G5KBQ8_9RHOB</name>
<dbReference type="Gene3D" id="3.30.565.10">
    <property type="entry name" value="Histidine kinase-like ATPase, C-terminal domain"/>
    <property type="match status" value="1"/>
</dbReference>
<evidence type="ECO:0000256" key="2">
    <source>
        <dbReference type="ARBA" id="ARBA00004370"/>
    </source>
</evidence>
<dbReference type="RefSeq" id="WP_099591813.1">
    <property type="nucleotide sequence ID" value="NZ_MDGM01000007.1"/>
</dbReference>
<feature type="transmembrane region" description="Helical" evidence="11">
    <location>
        <begin position="165"/>
        <end position="184"/>
    </location>
</feature>
<evidence type="ECO:0000259" key="12">
    <source>
        <dbReference type="PROSITE" id="PS50109"/>
    </source>
</evidence>
<evidence type="ECO:0000259" key="13">
    <source>
        <dbReference type="PROSITE" id="PS50885"/>
    </source>
</evidence>
<keyword evidence="9" id="KW-0902">Two-component regulatory system</keyword>
<dbReference type="PROSITE" id="PS50109">
    <property type="entry name" value="HIS_KIN"/>
    <property type="match status" value="1"/>
</dbReference>
<comment type="catalytic activity">
    <reaction evidence="1">
        <text>ATP + protein L-histidine = ADP + protein N-phospho-L-histidine.</text>
        <dbReference type="EC" id="2.7.13.3"/>
    </reaction>
</comment>
<evidence type="ECO:0000256" key="1">
    <source>
        <dbReference type="ARBA" id="ARBA00000085"/>
    </source>
</evidence>
<accession>A0A2G5KBQ8</accession>
<evidence type="ECO:0000256" key="7">
    <source>
        <dbReference type="ARBA" id="ARBA00022777"/>
    </source>
</evidence>
<dbReference type="InterPro" id="IPR013727">
    <property type="entry name" value="2CSK_N"/>
</dbReference>
<comment type="subcellular location">
    <subcellularLocation>
        <location evidence="2">Membrane</location>
    </subcellularLocation>
</comment>
<evidence type="ECO:0000256" key="10">
    <source>
        <dbReference type="ARBA" id="ARBA00023136"/>
    </source>
</evidence>
<evidence type="ECO:0000313" key="14">
    <source>
        <dbReference type="EMBL" id="PIB26064.1"/>
    </source>
</evidence>
<gene>
    <name evidence="14" type="ORF">BFP76_13975</name>
</gene>
<dbReference type="InterPro" id="IPR036890">
    <property type="entry name" value="HATPase_C_sf"/>
</dbReference>
<evidence type="ECO:0000256" key="5">
    <source>
        <dbReference type="ARBA" id="ARBA00022679"/>
    </source>
</evidence>
<dbReference type="SMART" id="SM00387">
    <property type="entry name" value="HATPase_c"/>
    <property type="match status" value="1"/>
</dbReference>
<dbReference type="PANTHER" id="PTHR45436">
    <property type="entry name" value="SENSOR HISTIDINE KINASE YKOH"/>
    <property type="match status" value="1"/>
</dbReference>
<dbReference type="AlphaFoldDB" id="A0A2G5KBQ8"/>
<sequence>MTLRFASGSMQGRLVIQLALIAALLSLVLFLVVRTVAERAAADTQDNILLASATSISDALYSERGAVRLELPYSALSMLGSISEDRVFYRIAVGGETLTGYDDLPLPTSLDANQFDTYRYKGETVRAVALKRNFSTGNQSRDVTIVVAQTRLGLAAISSRITNTAMATGAIFFLLATGLSLWAAQSALAPLTRMAGAVTRRGPSDLRPVTAKAPAELAPLVEALNSFILRLKASLNRSEDFIAEAAHRVRTPLATVRTQAEVVHRSLNQSQNKTALREMIRAIDESSRSAGQLLDHAMVNFRTDQFETTLLDLVELVQETTDRLSPTAGLKDILINVSHDQSSFPFSGDPILLQNALRNIFDNAIKYSPADSTIDVNMTSDDEYRIAVFDQGRGFQGGDAQSYLNRFSRGENVDDVVGSGLGLTIVQEVAAAHLGRVEIQNNETGAGACVSLILPRG</sequence>
<dbReference type="Gene3D" id="1.10.287.130">
    <property type="match status" value="1"/>
</dbReference>
<keyword evidence="4" id="KW-0597">Phosphoprotein</keyword>